<reference evidence="1" key="1">
    <citation type="journal article" date="2021" name="Microb. Physiol.">
        <title>Proteogenomic Insights into the Physiology of Marine, Sulfate-Reducing, Filamentous Desulfonema limicola and Desulfonema magnum.</title>
        <authorList>
            <person name="Schnaars V."/>
            <person name="Wohlbrand L."/>
            <person name="Scheve S."/>
            <person name="Hinrichs C."/>
            <person name="Reinhardt R."/>
            <person name="Rabus R."/>
        </authorList>
    </citation>
    <scope>NUCLEOTIDE SEQUENCE</scope>
    <source>
        <strain evidence="1">4be13</strain>
    </source>
</reference>
<dbReference type="KEGG" id="dmm:dnm_048430"/>
<proteinExistence type="predicted"/>
<evidence type="ECO:0000313" key="1">
    <source>
        <dbReference type="EMBL" id="QTA88796.1"/>
    </source>
</evidence>
<gene>
    <name evidence="1" type="ORF">dnm_048430</name>
</gene>
<organism evidence="1 2">
    <name type="scientific">Desulfonema magnum</name>
    <dbReference type="NCBI Taxonomy" id="45655"/>
    <lineage>
        <taxon>Bacteria</taxon>
        <taxon>Pseudomonadati</taxon>
        <taxon>Thermodesulfobacteriota</taxon>
        <taxon>Desulfobacteria</taxon>
        <taxon>Desulfobacterales</taxon>
        <taxon>Desulfococcaceae</taxon>
        <taxon>Desulfonema</taxon>
    </lineage>
</organism>
<accession>A0A975GPA1</accession>
<dbReference type="AlphaFoldDB" id="A0A975GPA1"/>
<name>A0A975GPA1_9BACT</name>
<evidence type="ECO:0000313" key="2">
    <source>
        <dbReference type="Proteomes" id="UP000663722"/>
    </source>
</evidence>
<dbReference type="EMBL" id="CP061800">
    <property type="protein sequence ID" value="QTA88796.1"/>
    <property type="molecule type" value="Genomic_DNA"/>
</dbReference>
<sequence>MLSIRKNYKIFIIRCDWQIMTVYTNGSAFRGNRSRLFVPHS</sequence>
<dbReference type="Proteomes" id="UP000663722">
    <property type="component" value="Chromosome"/>
</dbReference>
<protein>
    <submittedName>
        <fullName evidence="1">Uncharacterized protein</fullName>
    </submittedName>
</protein>
<keyword evidence="2" id="KW-1185">Reference proteome</keyword>